<dbReference type="SUPFAM" id="SSF46785">
    <property type="entry name" value="Winged helix' DNA-binding domain"/>
    <property type="match status" value="1"/>
</dbReference>
<dbReference type="EMBL" id="FRAH01000006">
    <property type="protein sequence ID" value="SHJ79587.1"/>
    <property type="molecule type" value="Genomic_DNA"/>
</dbReference>
<accession>A0A1M6M7Z8</accession>
<dbReference type="PANTHER" id="PTHR43537">
    <property type="entry name" value="TRANSCRIPTIONAL REGULATOR, GNTR FAMILY"/>
    <property type="match status" value="1"/>
</dbReference>
<evidence type="ECO:0000256" key="3">
    <source>
        <dbReference type="ARBA" id="ARBA00023163"/>
    </source>
</evidence>
<protein>
    <submittedName>
        <fullName evidence="5">DNA-binding transcriptional regulator, GntR family</fullName>
    </submittedName>
</protein>
<evidence type="ECO:0000259" key="4">
    <source>
        <dbReference type="PROSITE" id="PS50949"/>
    </source>
</evidence>
<feature type="domain" description="HTH gntR-type" evidence="4">
    <location>
        <begin position="5"/>
        <end position="72"/>
    </location>
</feature>
<dbReference type="Gene3D" id="1.20.120.530">
    <property type="entry name" value="GntR ligand-binding domain-like"/>
    <property type="match status" value="1"/>
</dbReference>
<dbReference type="SMART" id="SM00895">
    <property type="entry name" value="FCD"/>
    <property type="match status" value="1"/>
</dbReference>
<dbReference type="CDD" id="cd07377">
    <property type="entry name" value="WHTH_GntR"/>
    <property type="match status" value="1"/>
</dbReference>
<name>A0A1M6M7Z8_9FIRM</name>
<keyword evidence="3" id="KW-0804">Transcription</keyword>
<organism evidence="5 6">
    <name type="scientific">Anaerotignum lactatifermentans DSM 14214</name>
    <dbReference type="NCBI Taxonomy" id="1121323"/>
    <lineage>
        <taxon>Bacteria</taxon>
        <taxon>Bacillati</taxon>
        <taxon>Bacillota</taxon>
        <taxon>Clostridia</taxon>
        <taxon>Lachnospirales</taxon>
        <taxon>Anaerotignaceae</taxon>
        <taxon>Anaerotignum</taxon>
    </lineage>
</organism>
<dbReference type="InterPro" id="IPR036388">
    <property type="entry name" value="WH-like_DNA-bd_sf"/>
</dbReference>
<dbReference type="InterPro" id="IPR008920">
    <property type="entry name" value="TF_FadR/GntR_C"/>
</dbReference>
<dbReference type="InterPro" id="IPR011711">
    <property type="entry name" value="GntR_C"/>
</dbReference>
<gene>
    <name evidence="5" type="ORF">SAMN02745138_00519</name>
</gene>
<dbReference type="AlphaFoldDB" id="A0A1M6M7Z8"/>
<keyword evidence="2 5" id="KW-0238">DNA-binding</keyword>
<proteinExistence type="predicted"/>
<dbReference type="Pfam" id="PF00392">
    <property type="entry name" value="GntR"/>
    <property type="match status" value="1"/>
</dbReference>
<dbReference type="RefSeq" id="WP_072848853.1">
    <property type="nucleotide sequence ID" value="NZ_FRAH01000006.1"/>
</dbReference>
<dbReference type="PROSITE" id="PS50949">
    <property type="entry name" value="HTH_GNTR"/>
    <property type="match status" value="1"/>
</dbReference>
<evidence type="ECO:0000313" key="5">
    <source>
        <dbReference type="EMBL" id="SHJ79587.1"/>
    </source>
</evidence>
<reference evidence="5 6" key="1">
    <citation type="submission" date="2016-11" db="EMBL/GenBank/DDBJ databases">
        <authorList>
            <person name="Jaros S."/>
            <person name="Januszkiewicz K."/>
            <person name="Wedrychowicz H."/>
        </authorList>
    </citation>
    <scope>NUCLEOTIDE SEQUENCE [LARGE SCALE GENOMIC DNA]</scope>
    <source>
        <strain evidence="5 6">DSM 14214</strain>
    </source>
</reference>
<dbReference type="GO" id="GO:0003677">
    <property type="term" value="F:DNA binding"/>
    <property type="evidence" value="ECO:0007669"/>
    <property type="project" value="UniProtKB-KW"/>
</dbReference>
<dbReference type="PANTHER" id="PTHR43537:SF24">
    <property type="entry name" value="GLUCONATE OPERON TRANSCRIPTIONAL REPRESSOR"/>
    <property type="match status" value="1"/>
</dbReference>
<dbReference type="OrthoDB" id="574518at2"/>
<sequence length="224" mass="25711">MSEKITLADQIYADIKKEITNKQLVSGEKINIKELARKYGVSDTPVKQALQRLAEEKLVVNTPNKGMSVRTLTPHELNDTFDIRLMMDSFFIKDIITTLNYNNTLRQQLLENMEKQKHFISCNDSTMDAEGFFQLDLEFHMLYLTASGNQKAVEVLKDLQPFTFSAGTYFNQPHYRDCECVEEHQAILDAALAADPEGLRKAIETHISNSRRAFQLIFKVNQMV</sequence>
<keyword evidence="6" id="KW-1185">Reference proteome</keyword>
<dbReference type="GO" id="GO:0003700">
    <property type="term" value="F:DNA-binding transcription factor activity"/>
    <property type="evidence" value="ECO:0007669"/>
    <property type="project" value="InterPro"/>
</dbReference>
<evidence type="ECO:0000256" key="1">
    <source>
        <dbReference type="ARBA" id="ARBA00023015"/>
    </source>
</evidence>
<keyword evidence="1" id="KW-0805">Transcription regulation</keyword>
<dbReference type="InterPro" id="IPR000524">
    <property type="entry name" value="Tscrpt_reg_HTH_GntR"/>
</dbReference>
<dbReference type="SMART" id="SM00345">
    <property type="entry name" value="HTH_GNTR"/>
    <property type="match status" value="1"/>
</dbReference>
<dbReference type="Gene3D" id="1.10.10.10">
    <property type="entry name" value="Winged helix-like DNA-binding domain superfamily/Winged helix DNA-binding domain"/>
    <property type="match status" value="1"/>
</dbReference>
<dbReference type="Proteomes" id="UP000183975">
    <property type="component" value="Unassembled WGS sequence"/>
</dbReference>
<dbReference type="InterPro" id="IPR036390">
    <property type="entry name" value="WH_DNA-bd_sf"/>
</dbReference>
<evidence type="ECO:0000313" key="6">
    <source>
        <dbReference type="Proteomes" id="UP000183975"/>
    </source>
</evidence>
<dbReference type="Pfam" id="PF07729">
    <property type="entry name" value="FCD"/>
    <property type="match status" value="1"/>
</dbReference>
<dbReference type="SUPFAM" id="SSF48008">
    <property type="entry name" value="GntR ligand-binding domain-like"/>
    <property type="match status" value="1"/>
</dbReference>
<evidence type="ECO:0000256" key="2">
    <source>
        <dbReference type="ARBA" id="ARBA00023125"/>
    </source>
</evidence>